<dbReference type="Proteomes" id="UP001497457">
    <property type="component" value="Chromosome 6rd"/>
</dbReference>
<protein>
    <submittedName>
        <fullName evidence="2">Uncharacterized protein</fullName>
    </submittedName>
</protein>
<organism evidence="2 3">
    <name type="scientific">Urochloa decumbens</name>
    <dbReference type="NCBI Taxonomy" id="240449"/>
    <lineage>
        <taxon>Eukaryota</taxon>
        <taxon>Viridiplantae</taxon>
        <taxon>Streptophyta</taxon>
        <taxon>Embryophyta</taxon>
        <taxon>Tracheophyta</taxon>
        <taxon>Spermatophyta</taxon>
        <taxon>Magnoliopsida</taxon>
        <taxon>Liliopsida</taxon>
        <taxon>Poales</taxon>
        <taxon>Poaceae</taxon>
        <taxon>PACMAD clade</taxon>
        <taxon>Panicoideae</taxon>
        <taxon>Panicodae</taxon>
        <taxon>Paniceae</taxon>
        <taxon>Melinidinae</taxon>
        <taxon>Urochloa</taxon>
    </lineage>
</organism>
<name>A0ABC9FE46_9POAL</name>
<feature type="compositionally biased region" description="Basic and acidic residues" evidence="1">
    <location>
        <begin position="10"/>
        <end position="22"/>
    </location>
</feature>
<evidence type="ECO:0000313" key="2">
    <source>
        <dbReference type="EMBL" id="CAL5072970.1"/>
    </source>
</evidence>
<dbReference type="PANTHER" id="PTHR34555">
    <property type="entry name" value="INTEGRAL MEMBRANE HEMOLYSIN-III-LIKE PROTEIN"/>
    <property type="match status" value="1"/>
</dbReference>
<gene>
    <name evidence="2" type="ORF">URODEC1_LOCUS104316</name>
</gene>
<feature type="compositionally biased region" description="Polar residues" evidence="1">
    <location>
        <begin position="257"/>
        <end position="268"/>
    </location>
</feature>
<evidence type="ECO:0000256" key="1">
    <source>
        <dbReference type="SAM" id="MobiDB-lite"/>
    </source>
</evidence>
<keyword evidence="3" id="KW-1185">Reference proteome</keyword>
<reference evidence="3" key="1">
    <citation type="submission" date="2024-06" db="EMBL/GenBank/DDBJ databases">
        <authorList>
            <person name="Ryan C."/>
        </authorList>
    </citation>
    <scope>NUCLEOTIDE SEQUENCE [LARGE SCALE GENOMIC DNA]</scope>
</reference>
<reference evidence="2 3" key="2">
    <citation type="submission" date="2024-10" db="EMBL/GenBank/DDBJ databases">
        <authorList>
            <person name="Ryan C."/>
        </authorList>
    </citation>
    <scope>NUCLEOTIDE SEQUENCE [LARGE SCALE GENOMIC DNA]</scope>
</reference>
<proteinExistence type="predicted"/>
<dbReference type="AlphaFoldDB" id="A0ABC9FE46"/>
<dbReference type="EMBL" id="OZ075116">
    <property type="protein sequence ID" value="CAL5072970.1"/>
    <property type="molecule type" value="Genomic_DNA"/>
</dbReference>
<feature type="compositionally biased region" description="Polar residues" evidence="1">
    <location>
        <begin position="108"/>
        <end position="127"/>
    </location>
</feature>
<feature type="region of interest" description="Disordered" evidence="1">
    <location>
        <begin position="1"/>
        <end position="127"/>
    </location>
</feature>
<dbReference type="PANTHER" id="PTHR34555:SF1">
    <property type="entry name" value="INTEGRAL MEMBRANE HEMOLYSIN-III-LIKE PROTEIN"/>
    <property type="match status" value="1"/>
</dbReference>
<sequence>MAAGDNPHSISEKRAALRESPKQTKIVVNEQPRASFSKDKVAPTVGLKRPQPYGPLSPTNHHTLGNPGANGHLVYVRRRPDTDQSKGGTSARAESVSSISTKKPVAGGSQSQEPSLKHQNNVPHTQSAPRFASPVAVTASPALQSTVLPAQCSLGKQSPEKVAVQPNNDVITSLPPSNMVSSTPVLQSSVAANLAASSVSASAASTLAPDRADPPRSSNQEWNDRFMQLQAFLRNNEQSGNEGYIRSKQSPGKVAAQPTNGATTSLSPRNVVSSLPVLQSPVAANLSHSGVSANAASRAAISAANLVSGSVLATNAASGDAISATALAPNRAHPPKSSNQDRSERFLRLQAFLRNNEQSSQEEYIRMLQSLSPVGRSKHAIELEKRAANLLIEEGNTCIFFFGSFEVLFWCYFSSATQVTASLYESMSSWHDSYFLTPIREGVAEDESSECTGQAFAH</sequence>
<evidence type="ECO:0000313" key="3">
    <source>
        <dbReference type="Proteomes" id="UP001497457"/>
    </source>
</evidence>
<accession>A0ABC9FE46</accession>
<feature type="region of interest" description="Disordered" evidence="1">
    <location>
        <begin position="241"/>
        <end position="268"/>
    </location>
</feature>